<dbReference type="InterPro" id="IPR055359">
    <property type="entry name" value="Nip7_N_euk"/>
</dbReference>
<dbReference type="Pfam" id="PF03657">
    <property type="entry name" value="UPF0113"/>
    <property type="match status" value="1"/>
</dbReference>
<dbReference type="Gene3D" id="1.10.287.70">
    <property type="match status" value="1"/>
</dbReference>
<dbReference type="SMART" id="SM00359">
    <property type="entry name" value="PUA"/>
    <property type="match status" value="1"/>
</dbReference>
<evidence type="ECO:0000256" key="6">
    <source>
        <dbReference type="ARBA" id="ARBA00022958"/>
    </source>
</evidence>
<feature type="coiled-coil region" evidence="11">
    <location>
        <begin position="667"/>
        <end position="706"/>
    </location>
</feature>
<evidence type="ECO:0000256" key="1">
    <source>
        <dbReference type="ARBA" id="ARBA00004141"/>
    </source>
</evidence>
<feature type="transmembrane region" description="Helical" evidence="13">
    <location>
        <begin position="1020"/>
        <end position="1041"/>
    </location>
</feature>
<dbReference type="Gene3D" id="3.10.450.220">
    <property type="match status" value="1"/>
</dbReference>
<dbReference type="PROSITE" id="PS50890">
    <property type="entry name" value="PUA"/>
    <property type="match status" value="1"/>
</dbReference>
<reference evidence="15" key="1">
    <citation type="submission" date="2022-03" db="EMBL/GenBank/DDBJ databases">
        <title>Draft genome sequence of Aduncisulcus paluster, a free-living microaerophilic Fornicata.</title>
        <authorList>
            <person name="Yuyama I."/>
            <person name="Kume K."/>
            <person name="Tamura T."/>
            <person name="Inagaki Y."/>
            <person name="Hashimoto T."/>
        </authorList>
    </citation>
    <scope>NUCLEOTIDE SEQUENCE</scope>
    <source>
        <strain evidence="15">NY0171</strain>
    </source>
</reference>
<dbReference type="InterPro" id="IPR036974">
    <property type="entry name" value="PUA_sf"/>
</dbReference>
<keyword evidence="5" id="KW-0631">Potassium channel</keyword>
<feature type="transmembrane region" description="Helical" evidence="13">
    <location>
        <begin position="1053"/>
        <end position="1072"/>
    </location>
</feature>
<gene>
    <name evidence="15" type="ORF">ADUPG1_011672</name>
</gene>
<comment type="subcellular location">
    <subcellularLocation>
        <location evidence="1">Membrane</location>
        <topology evidence="1">Multi-pass membrane protein</topology>
    </subcellularLocation>
</comment>
<name>A0ABQ5JWN8_9EUKA</name>
<keyword evidence="11" id="KW-0175">Coiled coil</keyword>
<evidence type="ECO:0000256" key="11">
    <source>
        <dbReference type="SAM" id="Coils"/>
    </source>
</evidence>
<sequence>MRKLSKKEAELFFSKLSKFIGSDVEKLLKRSDDPHSFMLIKDRVFYMRNELRDKATIVDKKLLKMCGVCFGKFTHGGNFHLHITALPYIAQYAKYRVWVKAGAELSFLYKHNIPKAGLVRMTENTPRNQGVVVYNAGDQPIGFGITARSSSDVSVAEPASIVVLHQEDLGIYIRDEEVVKMEDVKRIHSQAKEIANELDHILSRDKVDTRIVRSHCDKLCSLVDSLDEKVPHLPPSDRAAWITHSNALRKKSESLREEVESVLRYHQESQKEAILERDVRKRWEEEEQHIEGKMNRQLRDSLQKTHSMIGVATGVAADLHDDEERLDLITDGVKGIGSLIDKGRVFALSILKGIVPQPPSKAPDSAVRSVRDGRRQLSSRPLMDSQAISKEDEEWTLDIPIAVRQKMARLSSELKTVKSLLLSIGGEMDGKVTKIEMSSILQHKEDRKRADDRFIKLREELDTMELGHTEFATDMTDQLESLQLKVSKLREGIDNATDLHGLLRGAEERVSGIDRNLRTTKGSMQETLDKILLKTTGIEKELLHHGDRTTGIEKELLHHGDRVAFIDSQSSALSTRIETLKEETTTSIAAIRGSIDPIKALSLDLTSRVDRLEHRLGEGLKETQEKIEAYCVRVFEEEKRAREEDTEAVTGRHAVIEETLCDLKKMLEDLNTKVDTQLQEHSRMTQDMLEQTRLEMRREMDAASDRLGCLNKDIEQALLDQRNFAGRIAKIEQDTQMMSRRIKDDAISATVAVKKVEVDLKKHIDETIARLSMQLQQTHDKLKKSTGEFRRNREEWDTKWKKRVVEVNGTISDIRLRIGKLGDDLDGEKESRTAALASLEGRMAELRQQTTKNLATKAAWNDVRRALWLKADKADLPIAMSVQGADLPSSGRMGRTIVDSPEPPEPMGRTVADLAAQGSRDPLGHAIAGSGNVSAALSGAIHQQAARLFNLEAFLMLLSDLFATLPTIVRHFRYSSFDMKGLVPFSFFNLSFEYFIVFRLRSVLSKLTHFSTLPLFIRKIVNVIYIVLVVLCLFAGIFRLIEYEIYDVQELSFLSGIYFTTATITTIGYGDVSPQTQVGRLVVILFIYGTIFLMPFVVSKLSDIPDMKVLFGKIQPKKPLPLIVVFGQPPILKGYGSFLSEFFHCNHGIRKERVLFVSGELKEQVRMIITRFNGSGFLKLDETNLKDIFKFVNMRYVRGVFFFSKSADDDVKTIFTSLILRKELQRRALDNKKKRKLSWLEEKMESKRKEKEKKMKTKLGIQSSESRTIPFYGLLHQGSLLSHSHSIGFSSLMATTDVIMLFAAIGCEVDGAVCMLLSLLRSYAGDDFSEIHGRKEGKEEGFKSEIEDKVKEDMITLENDDDDQEDGEEEEEEG</sequence>
<dbReference type="InterPro" id="IPR002478">
    <property type="entry name" value="PUA"/>
</dbReference>
<keyword evidence="10" id="KW-0407">Ion channel</keyword>
<dbReference type="InterPro" id="IPR040598">
    <property type="entry name" value="NIP7_N"/>
</dbReference>
<dbReference type="Pfam" id="PF17833">
    <property type="entry name" value="pre-PUA_NIP7"/>
    <property type="match status" value="1"/>
</dbReference>
<keyword evidence="16" id="KW-1185">Reference proteome</keyword>
<feature type="domain" description="PUA" evidence="14">
    <location>
        <begin position="95"/>
        <end position="170"/>
    </location>
</feature>
<evidence type="ECO:0000256" key="13">
    <source>
        <dbReference type="SAM" id="Phobius"/>
    </source>
</evidence>
<feature type="region of interest" description="Disordered" evidence="12">
    <location>
        <begin position="358"/>
        <end position="384"/>
    </location>
</feature>
<dbReference type="SUPFAM" id="SSF88697">
    <property type="entry name" value="PUA domain-like"/>
    <property type="match status" value="1"/>
</dbReference>
<keyword evidence="9 13" id="KW-0472">Membrane</keyword>
<dbReference type="InterPro" id="IPR015947">
    <property type="entry name" value="PUA-like_sf"/>
</dbReference>
<evidence type="ECO:0000256" key="8">
    <source>
        <dbReference type="ARBA" id="ARBA00023065"/>
    </source>
</evidence>
<keyword evidence="2" id="KW-0813">Transport</keyword>
<keyword evidence="3" id="KW-0633">Potassium transport</keyword>
<dbReference type="InterPro" id="IPR047871">
    <property type="entry name" value="K_chnl_Slo-like"/>
</dbReference>
<evidence type="ECO:0000256" key="9">
    <source>
        <dbReference type="ARBA" id="ARBA00023136"/>
    </source>
</evidence>
<dbReference type="EMBL" id="BQXS01012179">
    <property type="protein sequence ID" value="GKT20157.1"/>
    <property type="molecule type" value="Genomic_DNA"/>
</dbReference>
<keyword evidence="6" id="KW-0630">Potassium</keyword>
<dbReference type="SUPFAM" id="SSF88802">
    <property type="entry name" value="Pre-PUA domain"/>
    <property type="match status" value="1"/>
</dbReference>
<feature type="transmembrane region" description="Helical" evidence="13">
    <location>
        <begin position="1078"/>
        <end position="1098"/>
    </location>
</feature>
<evidence type="ECO:0000256" key="12">
    <source>
        <dbReference type="SAM" id="MobiDB-lite"/>
    </source>
</evidence>
<evidence type="ECO:0000256" key="2">
    <source>
        <dbReference type="ARBA" id="ARBA00022448"/>
    </source>
</evidence>
<dbReference type="Gene3D" id="2.30.130.10">
    <property type="entry name" value="PUA domain"/>
    <property type="match status" value="1"/>
</dbReference>
<evidence type="ECO:0000256" key="4">
    <source>
        <dbReference type="ARBA" id="ARBA00022692"/>
    </source>
</evidence>
<dbReference type="Pfam" id="PF07885">
    <property type="entry name" value="Ion_trans_2"/>
    <property type="match status" value="1"/>
</dbReference>
<protein>
    <submittedName>
        <fullName evidence="15">Ribosome biogenesis protein NIP7</fullName>
    </submittedName>
</protein>
<dbReference type="CDD" id="cd21146">
    <property type="entry name" value="Nip7_N_euk"/>
    <property type="match status" value="1"/>
</dbReference>
<feature type="region of interest" description="Disordered" evidence="12">
    <location>
        <begin position="1334"/>
        <end position="1374"/>
    </location>
</feature>
<dbReference type="Proteomes" id="UP001057375">
    <property type="component" value="Unassembled WGS sequence"/>
</dbReference>
<dbReference type="InterPro" id="IPR013099">
    <property type="entry name" value="K_chnl_dom"/>
</dbReference>
<keyword evidence="7 13" id="KW-1133">Transmembrane helix</keyword>
<dbReference type="PANTHER" id="PTHR10027:SF10">
    <property type="entry name" value="SLOWPOKE 2, ISOFORM D"/>
    <property type="match status" value="1"/>
</dbReference>
<proteinExistence type="predicted"/>
<organism evidence="15 16">
    <name type="scientific">Aduncisulcus paluster</name>
    <dbReference type="NCBI Taxonomy" id="2918883"/>
    <lineage>
        <taxon>Eukaryota</taxon>
        <taxon>Metamonada</taxon>
        <taxon>Carpediemonas-like organisms</taxon>
        <taxon>Aduncisulcus</taxon>
    </lineage>
</organism>
<dbReference type="SUPFAM" id="SSF81324">
    <property type="entry name" value="Voltage-gated potassium channels"/>
    <property type="match status" value="1"/>
</dbReference>
<keyword evidence="4 13" id="KW-0812">Transmembrane</keyword>
<feature type="transmembrane region" description="Helical" evidence="13">
    <location>
        <begin position="981"/>
        <end position="1000"/>
    </location>
</feature>
<evidence type="ECO:0000313" key="15">
    <source>
        <dbReference type="EMBL" id="GKT20157.1"/>
    </source>
</evidence>
<evidence type="ECO:0000256" key="5">
    <source>
        <dbReference type="ARBA" id="ARBA00022826"/>
    </source>
</evidence>
<evidence type="ECO:0000259" key="14">
    <source>
        <dbReference type="SMART" id="SM00359"/>
    </source>
</evidence>
<evidence type="ECO:0000256" key="10">
    <source>
        <dbReference type="ARBA" id="ARBA00023303"/>
    </source>
</evidence>
<evidence type="ECO:0000313" key="16">
    <source>
        <dbReference type="Proteomes" id="UP001057375"/>
    </source>
</evidence>
<evidence type="ECO:0000256" key="3">
    <source>
        <dbReference type="ARBA" id="ARBA00022538"/>
    </source>
</evidence>
<evidence type="ECO:0000256" key="7">
    <source>
        <dbReference type="ARBA" id="ARBA00022989"/>
    </source>
</evidence>
<dbReference type="InterPro" id="IPR005155">
    <property type="entry name" value="UPF0113_PUA"/>
</dbReference>
<feature type="non-terminal residue" evidence="15">
    <location>
        <position position="1374"/>
    </location>
</feature>
<feature type="compositionally biased region" description="Basic and acidic residues" evidence="12">
    <location>
        <begin position="1334"/>
        <end position="1354"/>
    </location>
</feature>
<accession>A0ABQ5JWN8</accession>
<feature type="compositionally biased region" description="Acidic residues" evidence="12">
    <location>
        <begin position="1358"/>
        <end position="1374"/>
    </location>
</feature>
<dbReference type="PANTHER" id="PTHR10027">
    <property type="entry name" value="CALCIUM-ACTIVATED POTASSIUM CHANNEL ALPHA CHAIN"/>
    <property type="match status" value="1"/>
</dbReference>
<dbReference type="CDD" id="cd21151">
    <property type="entry name" value="PUA_Nip7-like"/>
    <property type="match status" value="1"/>
</dbReference>
<comment type="caution">
    <text evidence="15">The sequence shown here is derived from an EMBL/GenBank/DDBJ whole genome shotgun (WGS) entry which is preliminary data.</text>
</comment>
<keyword evidence="8" id="KW-0406">Ion transport</keyword>